<gene>
    <name evidence="1" type="ORF">AN396_01445</name>
</gene>
<name>A0ACC8X9E0_9FIRM</name>
<sequence length="245" mass="27859">MNITMNNAIGQYNTFNFTGVDKKENEEAKKKKLGLNSLHDSVSISEVGKAMSLVDSLNKQKENLQKRREELLQKSLAGEDVEAELEKLNKQMLEIEDKITNTTQEEIENNEKYNAEKTIKAEPKTKEEAMSQKMNNVISSSIGLNQIEITYSAQSRLESNARILRAEANTSQGEMKVAKLKQAAELESMALALNKKMSKQIENVEEELVEVKEPSKKIDEAHQEKENTEKEYKEDKEHITIDVVL</sequence>
<dbReference type="EMBL" id="LJDB01000077">
    <property type="protein sequence ID" value="ONI38859.1"/>
    <property type="molecule type" value="Genomic_DNA"/>
</dbReference>
<protein>
    <submittedName>
        <fullName evidence="1">Uncharacterized protein</fullName>
    </submittedName>
</protein>
<organism evidence="1 2">
    <name type="scientific">Candidatus Epulonipiscium fishelsonii</name>
    <dbReference type="NCBI Taxonomy" id="77094"/>
    <lineage>
        <taxon>Bacteria</taxon>
        <taxon>Bacillati</taxon>
        <taxon>Bacillota</taxon>
        <taxon>Clostridia</taxon>
        <taxon>Lachnospirales</taxon>
        <taxon>Lachnospiraceae</taxon>
        <taxon>Candidatus Epulonipiscium</taxon>
    </lineage>
</organism>
<proteinExistence type="predicted"/>
<evidence type="ECO:0000313" key="1">
    <source>
        <dbReference type="EMBL" id="ONI38859.1"/>
    </source>
</evidence>
<accession>A0ACC8X9E0</accession>
<evidence type="ECO:0000313" key="2">
    <source>
        <dbReference type="Proteomes" id="UP000188605"/>
    </source>
</evidence>
<dbReference type="Proteomes" id="UP000188605">
    <property type="component" value="Unassembled WGS sequence"/>
</dbReference>
<reference evidence="1" key="1">
    <citation type="submission" date="2016-08" db="EMBL/GenBank/DDBJ databases">
        <authorList>
            <person name="Ngugi D.K."/>
            <person name="Miyake S."/>
            <person name="Stingl U."/>
        </authorList>
    </citation>
    <scope>NUCLEOTIDE SEQUENCE</scope>
    <source>
        <strain evidence="1">SCG-B11WGA-EpuloA1</strain>
    </source>
</reference>
<comment type="caution">
    <text evidence="1">The sequence shown here is derived from an EMBL/GenBank/DDBJ whole genome shotgun (WGS) entry which is preliminary data.</text>
</comment>
<keyword evidence="2" id="KW-1185">Reference proteome</keyword>